<evidence type="ECO:0000256" key="7">
    <source>
        <dbReference type="ARBA" id="ARBA00022723"/>
    </source>
</evidence>
<keyword evidence="11" id="KW-0812">Transmembrane</keyword>
<dbReference type="GO" id="GO:1990180">
    <property type="term" value="P:mitochondrial tRNA 3'-end processing"/>
    <property type="evidence" value="ECO:0007669"/>
    <property type="project" value="TreeGrafter"/>
</dbReference>
<dbReference type="VEuPathDB" id="MicrosporidiaDB:AEWR_060390"/>
<dbReference type="VEuPathDB" id="MicrosporidiaDB:AEWQ_060380"/>
<dbReference type="Pfam" id="PF12706">
    <property type="entry name" value="Lactamase_B_2"/>
    <property type="match status" value="1"/>
</dbReference>
<sequence length="744" mass="82932">MSLLLSFLLTFSASLFHCFSVLIGIPNILLAWASIAPSACSGPSFFIFRSLHISLSSFIAILSRLINATSMSRSASALSTGSLAMAAVLAIHIHQTPTPERVLHFILHKPFLVCQKAPFRNTPSSAAGAGGTMGPNKRFPPRARPRNMIELKYLATRSGKSLILTIDNRRYLFNLFEGFQRYCIEFSISISKISAIFVSSEESVPPLVGTYLTLRDVKKESLDIICSPGLQEVMASASRFADPMGLRINYMESYADGLVRVETIENVLPEAVGKKESCFILSIRPIRGRLLVDKIPKDIPKHLYSRLTRRESVECNGKTYGGGEYMEDDIDIGTIAIVYSSGNYQGLLERIRRRAPRYFFCFQRDAAQFLSSSLDGHFFLLEDNHFVEYESLYGIQIGLNSVHKDFLLPLPAEQHMHSPLESAQSVQSCDSLVYRKSSRCFSHIPAGHREHIPCSRGHKNKAILFLGTGCAIPSKYRNVSSILYESDSAAIMLDCGEDALFQIHRAYGELDVLKKLRAIFISHSHADHVLGIASVLKRLDHRIKIFAPVAIRPFVEHFGAKSHEYIETNHAKGLERVFRDKIGTPTQDFPSHTINVEDYLLRSDAGFEIAICGVDHCSDSCGIRVRDGTTVLAYSGDSRPSTLFGMMSSNSDVMIHEATFASDQQERAAHTGHSTIDEAAKIFEMSQSRTLLLTHFSQRYSKGISSDGQWIPCVDLFRYVVGSAPYPTDEINSYYSRLESAENK</sequence>
<gene>
    <name evidence="13" type="ORF">ECU06_0440</name>
</gene>
<keyword evidence="9" id="KW-0378">Hydrolase</keyword>
<evidence type="ECO:0000256" key="11">
    <source>
        <dbReference type="SAM" id="Phobius"/>
    </source>
</evidence>
<keyword evidence="7" id="KW-0479">Metal-binding</keyword>
<dbReference type="EC" id="3.1.26.11" evidence="4"/>
<dbReference type="SUPFAM" id="SSF56281">
    <property type="entry name" value="Metallo-hydrolase/oxidoreductase"/>
    <property type="match status" value="2"/>
</dbReference>
<evidence type="ECO:0000256" key="8">
    <source>
        <dbReference type="ARBA" id="ARBA00022759"/>
    </source>
</evidence>
<dbReference type="VEuPathDB" id="MicrosporidiaDB:AEWD_060390"/>
<evidence type="ECO:0000259" key="12">
    <source>
        <dbReference type="SMART" id="SM00849"/>
    </source>
</evidence>
<dbReference type="CDD" id="cd07718">
    <property type="entry name" value="RNaseZ_ELAC1_ELAC2-C-term-like_MBL-fold"/>
    <property type="match status" value="1"/>
</dbReference>
<reference evidence="13" key="1">
    <citation type="journal article" date="2013" name="Eukaryot. Cell">
        <title>Extremely Reduced Levels of Heterozygosity in the Vertebrate Pathogen Encephalitozoon cuniculi.</title>
        <authorList>
            <person name="Selman M."/>
            <person name="Sak B."/>
            <person name="Kvac M."/>
            <person name="Farinelli L."/>
            <person name="Weiss L.M."/>
            <person name="Corradi N."/>
        </authorList>
    </citation>
    <scope>NUCLEOTIDE SEQUENCE</scope>
</reference>
<feature type="transmembrane region" description="Helical" evidence="11">
    <location>
        <begin position="75"/>
        <end position="93"/>
    </location>
</feature>
<dbReference type="GO" id="GO:0042781">
    <property type="term" value="F:3'-tRNA processing endoribonuclease activity"/>
    <property type="evidence" value="ECO:0007669"/>
    <property type="project" value="UniProtKB-EC"/>
</dbReference>
<protein>
    <recommendedName>
        <fullName evidence="4">ribonuclease Z</fullName>
        <ecNumber evidence="4">3.1.26.11</ecNumber>
    </recommendedName>
</protein>
<evidence type="ECO:0000256" key="1">
    <source>
        <dbReference type="ARBA" id="ARBA00000402"/>
    </source>
</evidence>
<evidence type="ECO:0000256" key="9">
    <source>
        <dbReference type="ARBA" id="ARBA00022801"/>
    </source>
</evidence>
<dbReference type="InterPro" id="IPR047151">
    <property type="entry name" value="RNZ2-like"/>
</dbReference>
<dbReference type="PANTHER" id="PTHR12553:SF49">
    <property type="entry name" value="ZINC PHOSPHODIESTERASE ELAC PROTEIN 2"/>
    <property type="match status" value="1"/>
</dbReference>
<comment type="cofactor">
    <cofactor evidence="2">
        <name>Zn(2+)</name>
        <dbReference type="ChEBI" id="CHEBI:29105"/>
    </cofactor>
</comment>
<dbReference type="InterPro" id="IPR036866">
    <property type="entry name" value="RibonucZ/Hydroxyglut_hydro"/>
</dbReference>
<evidence type="ECO:0000256" key="5">
    <source>
        <dbReference type="ARBA" id="ARBA00022694"/>
    </source>
</evidence>
<evidence type="ECO:0000256" key="4">
    <source>
        <dbReference type="ARBA" id="ARBA00012477"/>
    </source>
</evidence>
<dbReference type="VEuPathDB" id="MicrosporidiaDB:ECU06_0440"/>
<keyword evidence="10" id="KW-0862">Zinc</keyword>
<dbReference type="SMART" id="SM00849">
    <property type="entry name" value="Lactamase_B"/>
    <property type="match status" value="1"/>
</dbReference>
<dbReference type="VEuPathDB" id="MicrosporidiaDB:M970_060390"/>
<keyword evidence="11" id="KW-0472">Membrane</keyword>
<keyword evidence="5" id="KW-0819">tRNA processing</keyword>
<dbReference type="InterPro" id="IPR001279">
    <property type="entry name" value="Metallo-B-lactamas"/>
</dbReference>
<dbReference type="GO" id="GO:0046872">
    <property type="term" value="F:metal ion binding"/>
    <property type="evidence" value="ECO:0007669"/>
    <property type="project" value="UniProtKB-KW"/>
</dbReference>
<keyword evidence="6" id="KW-0540">Nuclease</keyword>
<evidence type="ECO:0000256" key="3">
    <source>
        <dbReference type="ARBA" id="ARBA00007823"/>
    </source>
</evidence>
<feature type="domain" description="Metallo-beta-lactamase" evidence="12">
    <location>
        <begin position="478"/>
        <end position="673"/>
    </location>
</feature>
<dbReference type="PANTHER" id="PTHR12553">
    <property type="entry name" value="ZINC PHOSPHODIESTERASE ELAC PROTEIN 2"/>
    <property type="match status" value="1"/>
</dbReference>
<evidence type="ECO:0000256" key="10">
    <source>
        <dbReference type="ARBA" id="ARBA00022833"/>
    </source>
</evidence>
<organism evidence="13">
    <name type="scientific">Encephalitozoon cuniculi</name>
    <name type="common">Microsporidian parasite</name>
    <dbReference type="NCBI Taxonomy" id="6035"/>
    <lineage>
        <taxon>Eukaryota</taxon>
        <taxon>Fungi</taxon>
        <taxon>Fungi incertae sedis</taxon>
        <taxon>Microsporidia</taxon>
        <taxon>Unikaryonidae</taxon>
        <taxon>Encephalitozoon</taxon>
    </lineage>
</organism>
<accession>M1K420</accession>
<proteinExistence type="inferred from homology"/>
<feature type="transmembrane region" description="Helical" evidence="11">
    <location>
        <begin position="43"/>
        <end position="63"/>
    </location>
</feature>
<dbReference type="AlphaFoldDB" id="M1K420"/>
<dbReference type="InterPro" id="IPR027794">
    <property type="entry name" value="tRNase_Z_dom"/>
</dbReference>
<comment type="catalytic activity">
    <reaction evidence="1">
        <text>Endonucleolytic cleavage of RNA, removing extra 3' nucleotides from tRNA precursor, generating 3' termini of tRNAs. A 3'-hydroxy group is left at the tRNA terminus and a 5'-phosphoryl group is left at the trailer molecule.</text>
        <dbReference type="EC" id="3.1.26.11"/>
    </reaction>
</comment>
<evidence type="ECO:0000256" key="2">
    <source>
        <dbReference type="ARBA" id="ARBA00001947"/>
    </source>
</evidence>
<dbReference type="Gene3D" id="3.60.15.10">
    <property type="entry name" value="Ribonuclease Z/Hydroxyacylglutathione hydrolase-like"/>
    <property type="match status" value="2"/>
</dbReference>
<dbReference type="GO" id="GO:0005739">
    <property type="term" value="C:mitochondrion"/>
    <property type="evidence" value="ECO:0007669"/>
    <property type="project" value="TreeGrafter"/>
</dbReference>
<keyword evidence="11" id="KW-1133">Transmembrane helix</keyword>
<keyword evidence="8" id="KW-0255">Endonuclease</keyword>
<name>M1K420_ENCCN</name>
<evidence type="ECO:0000256" key="6">
    <source>
        <dbReference type="ARBA" id="ARBA00022722"/>
    </source>
</evidence>
<comment type="similarity">
    <text evidence="3">Belongs to the RNase Z family.</text>
</comment>
<dbReference type="EMBL" id="KC513609">
    <property type="protein sequence ID" value="AGE95653.1"/>
    <property type="molecule type" value="Genomic_DNA"/>
</dbReference>
<dbReference type="Pfam" id="PF13691">
    <property type="entry name" value="Lactamase_B_4"/>
    <property type="match status" value="1"/>
</dbReference>
<evidence type="ECO:0000313" key="13">
    <source>
        <dbReference type="EMBL" id="AGE95653.1"/>
    </source>
</evidence>